<protein>
    <submittedName>
        <fullName evidence="1">DUF4304 domain-containing protein</fullName>
    </submittedName>
</protein>
<gene>
    <name evidence="1" type="ORF">V5E97_04715</name>
</gene>
<name>A0AAU7CJJ9_9BACT</name>
<dbReference type="InterPro" id="IPR025412">
    <property type="entry name" value="DUF4304"/>
</dbReference>
<accession>A0AAU7CJJ9</accession>
<dbReference type="AlphaFoldDB" id="A0AAU7CJJ9"/>
<organism evidence="1">
    <name type="scientific">Singulisphaera sp. Ch08</name>
    <dbReference type="NCBI Taxonomy" id="3120278"/>
    <lineage>
        <taxon>Bacteria</taxon>
        <taxon>Pseudomonadati</taxon>
        <taxon>Planctomycetota</taxon>
        <taxon>Planctomycetia</taxon>
        <taxon>Isosphaerales</taxon>
        <taxon>Isosphaeraceae</taxon>
        <taxon>Singulisphaera</taxon>
    </lineage>
</organism>
<reference evidence="1" key="1">
    <citation type="submission" date="2024-05" db="EMBL/GenBank/DDBJ databases">
        <title>Planctomycetes of the genus Singulisphaera possess chitinolytic capabilities.</title>
        <authorList>
            <person name="Ivanova A."/>
        </authorList>
    </citation>
    <scope>NUCLEOTIDE SEQUENCE</scope>
    <source>
        <strain evidence="1">Ch08T</strain>
    </source>
</reference>
<evidence type="ECO:0000313" key="1">
    <source>
        <dbReference type="EMBL" id="XBH05325.1"/>
    </source>
</evidence>
<dbReference type="Pfam" id="PF14137">
    <property type="entry name" value="DUF4304"/>
    <property type="match status" value="1"/>
</dbReference>
<sequence>MAKTYSPAEELLDGVLAQGVTPPLRAAGFRKTGRNYHRRKGGTVQVVNIQVSHGSTGMEKKFFVNAGVAFDAICELAGIPVLDKVKEYECDDRGTRSRLAEMMPGAPDVWTVQAGVDPSDVTAALLGFMQGLVAEFDVIDGPAAYRSHRWFDRFRPVPANAQIFYLIGDRTGARREVQDLAAFFADRKNANRVEWWVERLHLTGLGPAPQET</sequence>
<dbReference type="RefSeq" id="WP_406698141.1">
    <property type="nucleotide sequence ID" value="NZ_CP155447.1"/>
</dbReference>
<proteinExistence type="predicted"/>
<dbReference type="EMBL" id="CP155447">
    <property type="protein sequence ID" value="XBH05325.1"/>
    <property type="molecule type" value="Genomic_DNA"/>
</dbReference>